<evidence type="ECO:0000259" key="3">
    <source>
        <dbReference type="PROSITE" id="PS50003"/>
    </source>
</evidence>
<dbReference type="Gene3D" id="3.10.20.90">
    <property type="entry name" value="Phosphatidylinositol 3-kinase Catalytic Subunit, Chain A, domain 1"/>
    <property type="match status" value="1"/>
</dbReference>
<keyword evidence="2" id="KW-0812">Transmembrane</keyword>
<dbReference type="Pfam" id="PF00373">
    <property type="entry name" value="FERM_M"/>
    <property type="match status" value="1"/>
</dbReference>
<dbReference type="Gene3D" id="2.30.29.30">
    <property type="entry name" value="Pleckstrin-homology domain (PH domain)/Phosphotyrosine-binding domain (PTB)"/>
    <property type="match status" value="2"/>
</dbReference>
<dbReference type="SUPFAM" id="SSF50729">
    <property type="entry name" value="PH domain-like"/>
    <property type="match status" value="2"/>
</dbReference>
<reference evidence="5" key="1">
    <citation type="submission" date="2022-11" db="UniProtKB">
        <authorList>
            <consortium name="WormBaseParasite"/>
        </authorList>
    </citation>
    <scope>IDENTIFICATION</scope>
</reference>
<dbReference type="GO" id="GO:0030055">
    <property type="term" value="C:cell-substrate junction"/>
    <property type="evidence" value="ECO:0007669"/>
    <property type="project" value="TreeGrafter"/>
</dbReference>
<dbReference type="AlphaFoldDB" id="A0A915J9Z4"/>
<dbReference type="SMART" id="SM00233">
    <property type="entry name" value="PH"/>
    <property type="match status" value="1"/>
</dbReference>
<protein>
    <submittedName>
        <fullName evidence="5">PH domain-containing protein</fullName>
    </submittedName>
</protein>
<name>A0A915J9Z4_ROMCU</name>
<dbReference type="Pfam" id="PF00169">
    <property type="entry name" value="PH"/>
    <property type="match status" value="1"/>
</dbReference>
<dbReference type="PANTHER" id="PTHR16160:SF13">
    <property type="entry name" value="FERMITIN 2-RELATED"/>
    <property type="match status" value="1"/>
</dbReference>
<dbReference type="GO" id="GO:0007229">
    <property type="term" value="P:integrin-mediated signaling pathway"/>
    <property type="evidence" value="ECO:0007669"/>
    <property type="project" value="InterPro"/>
</dbReference>
<dbReference type="PANTHER" id="PTHR16160">
    <property type="entry name" value="FERMITIN 2-RELATED"/>
    <property type="match status" value="1"/>
</dbReference>
<dbReference type="SUPFAM" id="SSF47031">
    <property type="entry name" value="Second domain of FERM"/>
    <property type="match status" value="2"/>
</dbReference>
<feature type="transmembrane region" description="Helical" evidence="2">
    <location>
        <begin position="146"/>
        <end position="168"/>
    </location>
</feature>
<proteinExistence type="predicted"/>
<dbReference type="InterPro" id="IPR037843">
    <property type="entry name" value="Kindlin/fermitin"/>
</dbReference>
<dbReference type="Proteomes" id="UP000887565">
    <property type="component" value="Unplaced"/>
</dbReference>
<dbReference type="GO" id="GO:0007160">
    <property type="term" value="P:cell-matrix adhesion"/>
    <property type="evidence" value="ECO:0007669"/>
    <property type="project" value="TreeGrafter"/>
</dbReference>
<evidence type="ECO:0000313" key="4">
    <source>
        <dbReference type="Proteomes" id="UP000887565"/>
    </source>
</evidence>
<feature type="region of interest" description="Disordered" evidence="1">
    <location>
        <begin position="247"/>
        <end position="274"/>
    </location>
</feature>
<feature type="domain" description="PH" evidence="3">
    <location>
        <begin position="482"/>
        <end position="586"/>
    </location>
</feature>
<dbReference type="OMA" id="PEHGIHY"/>
<dbReference type="InterPro" id="IPR019748">
    <property type="entry name" value="FERM_central"/>
</dbReference>
<keyword evidence="2" id="KW-0472">Membrane</keyword>
<dbReference type="SMART" id="SM00295">
    <property type="entry name" value="B41"/>
    <property type="match status" value="1"/>
</dbReference>
<keyword evidence="2" id="KW-1133">Transmembrane helix</keyword>
<accession>A0A915J9Z4</accession>
<sequence>MTSKMAMLANGTVVGDGSWVLNVFITDLEVAMQFRVKGDMHIGGVMLKIVQDLDVSRDWSDHALWWPERNRWLTHTRSTLDQAYVTVVDRFFRYGVSAEALLNFTPMHKNVRIQLPDLQSIVKRVDFSVPVFKSVVQVCKEIGNEYYFLLTNISVLYIFCPFFKFLGIRYSEELSFKRFIPPDVLSKGASFGASETARDASSANALVNKNIAQSQSVQHLDSTTINIATGKMPIYNSSINLAGGRTGSLPNTPNHKGVKSKNLDHTKTLPLNRGSLPRSAAMHQIKASSSFENGVNNLFDQQKSIDQESNYYQNFVNSPKTSVSTLNLAANVTIKPKNFAQKAALNAAWLDSSRSLAEQGIGEDDLILLRFKFLSFFDLNPKYDAVRINQLYEQAKWALLMEEHDYTEEEAFMFAALQVSTARKYSLHLWNFIFQLQVQLKGQLKRGGESEKELDDVDVLLNELENTLETSASKSQTDITAVPELADYLKFFKPKKFTLKGWRRAYFTFKDLTIRWFNSREDTALPTGNELHLKGVEVSNDVNLSEGKFTIKLLIPSIEGMTEFWIRCDTEDQYVKWFSGFKLATKGKTMADVCFGHEIEAVRRLLAMQHPAPVSSSNTILRNGAAKNGRLISAILTVSPQDFNPEELLPSRYIKKLRSRQYMVQRIMEAHTNVNELNLTDAKLEFIKAWQALPEYGHHYFVVRFRGSKKQELFSVTYNKIARMCLENGETLKTWRFSGVKKWHIQTDEGEIEFSCLSADCKIVHEFIGGYIFLSLRSKDQNHVLNEELFHQLTGGWQ</sequence>
<dbReference type="InterPro" id="IPR035963">
    <property type="entry name" value="FERM_2"/>
</dbReference>
<evidence type="ECO:0000313" key="5">
    <source>
        <dbReference type="WBParaSite" id="nRc.2.0.1.t23313-RA"/>
    </source>
</evidence>
<dbReference type="InterPro" id="IPR001849">
    <property type="entry name" value="PH_domain"/>
</dbReference>
<evidence type="ECO:0000256" key="2">
    <source>
        <dbReference type="SAM" id="Phobius"/>
    </source>
</evidence>
<dbReference type="InterPro" id="IPR040790">
    <property type="entry name" value="Kindlin_2_N"/>
</dbReference>
<keyword evidence="4" id="KW-1185">Reference proteome</keyword>
<dbReference type="GO" id="GO:0005178">
    <property type="term" value="F:integrin binding"/>
    <property type="evidence" value="ECO:0007669"/>
    <property type="project" value="TreeGrafter"/>
</dbReference>
<dbReference type="InterPro" id="IPR011993">
    <property type="entry name" value="PH-like_dom_sf"/>
</dbReference>
<dbReference type="InterPro" id="IPR019749">
    <property type="entry name" value="Band_41_domain"/>
</dbReference>
<organism evidence="4 5">
    <name type="scientific">Romanomermis culicivorax</name>
    <name type="common">Nematode worm</name>
    <dbReference type="NCBI Taxonomy" id="13658"/>
    <lineage>
        <taxon>Eukaryota</taxon>
        <taxon>Metazoa</taxon>
        <taxon>Ecdysozoa</taxon>
        <taxon>Nematoda</taxon>
        <taxon>Enoplea</taxon>
        <taxon>Dorylaimia</taxon>
        <taxon>Mermithida</taxon>
        <taxon>Mermithoidea</taxon>
        <taxon>Mermithidae</taxon>
        <taxon>Romanomermis</taxon>
    </lineage>
</organism>
<dbReference type="CDD" id="cd17095">
    <property type="entry name" value="FERM_F0_kindlins"/>
    <property type="match status" value="1"/>
</dbReference>
<dbReference type="WBParaSite" id="nRc.2.0.1.t23313-RA">
    <property type="protein sequence ID" value="nRc.2.0.1.t23313-RA"/>
    <property type="gene ID" value="nRc.2.0.1.g23313"/>
</dbReference>
<dbReference type="Pfam" id="PF18124">
    <property type="entry name" value="Kindlin_2_N"/>
    <property type="match status" value="1"/>
</dbReference>
<evidence type="ECO:0000256" key="1">
    <source>
        <dbReference type="SAM" id="MobiDB-lite"/>
    </source>
</evidence>
<dbReference type="PROSITE" id="PS50003">
    <property type="entry name" value="PH_DOMAIN"/>
    <property type="match status" value="1"/>
</dbReference>